<evidence type="ECO:0000313" key="1">
    <source>
        <dbReference type="EMBL" id="CAK7328329.1"/>
    </source>
</evidence>
<sequence>MEDLRKVRMVSSVTPYGKGVHPIVEGSNLGVEMFIVPKSIWLVPYPYSVPMLMLDDINRGPNIVSSEKIKAFGRVLMLKNRIVITSSFDGKKLEELVVKGVKLVKVVAFKMLKIEVEGVVEEDPVVTKLGVGDSSNNFKMVEKKMVVAFKLVKIEVALME</sequence>
<protein>
    <submittedName>
        <fullName evidence="1">Uncharacterized protein</fullName>
    </submittedName>
</protein>
<dbReference type="EMBL" id="CAWUPB010000893">
    <property type="protein sequence ID" value="CAK7328329.1"/>
    <property type="molecule type" value="Genomic_DNA"/>
</dbReference>
<dbReference type="Proteomes" id="UP001314170">
    <property type="component" value="Unassembled WGS sequence"/>
</dbReference>
<comment type="caution">
    <text evidence="1">The sequence shown here is derived from an EMBL/GenBank/DDBJ whole genome shotgun (WGS) entry which is preliminary data.</text>
</comment>
<accession>A0AAV1R782</accession>
<reference evidence="1 2" key="1">
    <citation type="submission" date="2024-01" db="EMBL/GenBank/DDBJ databases">
        <authorList>
            <person name="Waweru B."/>
        </authorList>
    </citation>
    <scope>NUCLEOTIDE SEQUENCE [LARGE SCALE GENOMIC DNA]</scope>
</reference>
<keyword evidence="2" id="KW-1185">Reference proteome</keyword>
<dbReference type="AlphaFoldDB" id="A0AAV1R782"/>
<proteinExistence type="predicted"/>
<name>A0AAV1R782_9ROSI</name>
<evidence type="ECO:0000313" key="2">
    <source>
        <dbReference type="Proteomes" id="UP001314170"/>
    </source>
</evidence>
<gene>
    <name evidence="1" type="ORF">DCAF_LOCUS6051</name>
</gene>
<organism evidence="1 2">
    <name type="scientific">Dovyalis caffra</name>
    <dbReference type="NCBI Taxonomy" id="77055"/>
    <lineage>
        <taxon>Eukaryota</taxon>
        <taxon>Viridiplantae</taxon>
        <taxon>Streptophyta</taxon>
        <taxon>Embryophyta</taxon>
        <taxon>Tracheophyta</taxon>
        <taxon>Spermatophyta</taxon>
        <taxon>Magnoliopsida</taxon>
        <taxon>eudicotyledons</taxon>
        <taxon>Gunneridae</taxon>
        <taxon>Pentapetalae</taxon>
        <taxon>rosids</taxon>
        <taxon>fabids</taxon>
        <taxon>Malpighiales</taxon>
        <taxon>Salicaceae</taxon>
        <taxon>Flacourtieae</taxon>
        <taxon>Dovyalis</taxon>
    </lineage>
</organism>